<comment type="caution">
    <text evidence="1">The sequence shown here is derived from an EMBL/GenBank/DDBJ whole genome shotgun (WGS) entry which is preliminary data.</text>
</comment>
<dbReference type="RefSeq" id="WP_215611106.1">
    <property type="nucleotide sequence ID" value="NZ_JADOES010000077.1"/>
</dbReference>
<dbReference type="EMBL" id="JADOES010000077">
    <property type="protein sequence ID" value="MBT9318044.1"/>
    <property type="molecule type" value="Genomic_DNA"/>
</dbReference>
<reference evidence="1" key="2">
    <citation type="journal article" date="2021" name="Mar. Drugs">
        <title>Genome Reduction and Secondary Metabolism of the Marine Sponge-Associated Cyanobacterium Leptothoe.</title>
        <authorList>
            <person name="Konstantinou D."/>
            <person name="Popin R.V."/>
            <person name="Fewer D.P."/>
            <person name="Sivonen K."/>
            <person name="Gkelis S."/>
        </authorList>
    </citation>
    <scope>NUCLEOTIDE SEQUENCE</scope>
    <source>
        <strain evidence="1">TAU-MAC 1115</strain>
    </source>
</reference>
<accession>A0A947DM45</accession>
<dbReference type="Proteomes" id="UP000717364">
    <property type="component" value="Unassembled WGS sequence"/>
</dbReference>
<proteinExistence type="predicted"/>
<evidence type="ECO:0000313" key="1">
    <source>
        <dbReference type="EMBL" id="MBT9318044.1"/>
    </source>
</evidence>
<reference evidence="1" key="1">
    <citation type="submission" date="2020-11" db="EMBL/GenBank/DDBJ databases">
        <authorList>
            <person name="Konstantinou D."/>
            <person name="Gkelis S."/>
            <person name="Popin R."/>
            <person name="Fewer D."/>
            <person name="Sivonen K."/>
        </authorList>
    </citation>
    <scope>NUCLEOTIDE SEQUENCE</scope>
    <source>
        <strain evidence="1">TAU-MAC 1115</strain>
    </source>
</reference>
<protein>
    <submittedName>
        <fullName evidence="1">Uncharacterized protein</fullName>
    </submittedName>
</protein>
<organism evidence="1 2">
    <name type="scientific">Leptothoe spongobia TAU-MAC 1115</name>
    <dbReference type="NCBI Taxonomy" id="1967444"/>
    <lineage>
        <taxon>Bacteria</taxon>
        <taxon>Bacillati</taxon>
        <taxon>Cyanobacteriota</taxon>
        <taxon>Cyanophyceae</taxon>
        <taxon>Nodosilineales</taxon>
        <taxon>Cymatolegaceae</taxon>
        <taxon>Leptothoe</taxon>
        <taxon>Leptothoe spongobia</taxon>
    </lineage>
</organism>
<sequence length="153" mass="17357">MYKLPDVLYSWAKPVTQNGPSEIEGGLLLFQDDRPGLIHFSRLVGGDQIERSWLWLSSKPPELISLRLLPSFAKTREIAVEMAPIRNALPPDDKDAYLQVIEKDYLKILPLPDMGIHEIWLGFNYTRYASSLDLPASCEAVVDSQEFLSLAKR</sequence>
<name>A0A947DM45_9CYAN</name>
<keyword evidence="2" id="KW-1185">Reference proteome</keyword>
<gene>
    <name evidence="1" type="ORF">IXB50_21765</name>
</gene>
<dbReference type="AlphaFoldDB" id="A0A947DM45"/>
<evidence type="ECO:0000313" key="2">
    <source>
        <dbReference type="Proteomes" id="UP000717364"/>
    </source>
</evidence>